<reference evidence="1 2" key="1">
    <citation type="journal article" date="2018" name="Arch. Microbiol.">
        <title>New insights into the metabolic potential of the phototrophic purple bacterium Rhodopila globiformis DSM 161(T) from its draft genome sequence and evidence for a vanadium-dependent nitrogenase.</title>
        <authorList>
            <person name="Imhoff J.F."/>
            <person name="Rahn T."/>
            <person name="Kunzel S."/>
            <person name="Neulinger S.C."/>
        </authorList>
    </citation>
    <scope>NUCLEOTIDE SEQUENCE [LARGE SCALE GENOMIC DNA]</scope>
    <source>
        <strain evidence="1 2">DSM 16996</strain>
    </source>
</reference>
<dbReference type="AlphaFoldDB" id="A0A2S6N4L7"/>
<dbReference type="Proteomes" id="UP000239089">
    <property type="component" value="Unassembled WGS sequence"/>
</dbReference>
<dbReference type="RefSeq" id="WP_104508680.1">
    <property type="nucleotide sequence ID" value="NZ_JACIGC010000001.1"/>
</dbReference>
<organism evidence="1 2">
    <name type="scientific">Rhodoblastus sphagnicola</name>
    <dbReference type="NCBI Taxonomy" id="333368"/>
    <lineage>
        <taxon>Bacteria</taxon>
        <taxon>Pseudomonadati</taxon>
        <taxon>Pseudomonadota</taxon>
        <taxon>Alphaproteobacteria</taxon>
        <taxon>Hyphomicrobiales</taxon>
        <taxon>Rhodoblastaceae</taxon>
        <taxon>Rhodoblastus</taxon>
    </lineage>
</organism>
<evidence type="ECO:0000313" key="1">
    <source>
        <dbReference type="EMBL" id="PPQ29537.1"/>
    </source>
</evidence>
<protein>
    <submittedName>
        <fullName evidence="1">Uncharacterized protein</fullName>
    </submittedName>
</protein>
<name>A0A2S6N4L7_9HYPH</name>
<dbReference type="OrthoDB" id="8454697at2"/>
<dbReference type="EMBL" id="NHSJ01000090">
    <property type="protein sequence ID" value="PPQ29537.1"/>
    <property type="molecule type" value="Genomic_DNA"/>
</dbReference>
<sequence>MRAAVVLGLIFSALGWWLLHQPVRPAPALIAGLASEGYAGAPCPARSLYEQDARKKRGPRADSAFAMRLREEFPLGSPSAALRDALSRQGFELFSPCANDENALGARWRGKNWGEPDAYVYWRIDPDEKLIFLDGHVTRAE</sequence>
<comment type="caution">
    <text evidence="1">The sequence shown here is derived from an EMBL/GenBank/DDBJ whole genome shotgun (WGS) entry which is preliminary data.</text>
</comment>
<proteinExistence type="predicted"/>
<accession>A0A2S6N4L7</accession>
<keyword evidence="2" id="KW-1185">Reference proteome</keyword>
<gene>
    <name evidence="1" type="ORF">CCR94_15060</name>
</gene>
<evidence type="ECO:0000313" key="2">
    <source>
        <dbReference type="Proteomes" id="UP000239089"/>
    </source>
</evidence>